<dbReference type="Gene3D" id="1.10.238.10">
    <property type="entry name" value="EF-hand"/>
    <property type="match status" value="1"/>
</dbReference>
<keyword evidence="10 12" id="KW-0472">Membrane</keyword>
<dbReference type="PROSITE" id="PS50222">
    <property type="entry name" value="EF_HAND_2"/>
    <property type="match status" value="1"/>
</dbReference>
<evidence type="ECO:0000256" key="7">
    <source>
        <dbReference type="ARBA" id="ARBA00022837"/>
    </source>
</evidence>
<feature type="transmembrane region" description="Helical" evidence="12">
    <location>
        <begin position="590"/>
        <end position="610"/>
    </location>
</feature>
<dbReference type="FunFam" id="1.20.1740.10:FF:000003">
    <property type="entry name" value="Y+L amino acid transporter 1 isoform X1"/>
    <property type="match status" value="1"/>
</dbReference>
<comment type="subcellular location">
    <subcellularLocation>
        <location evidence="1">Cell membrane</location>
        <topology evidence="1">Multi-pass membrane protein</topology>
    </subcellularLocation>
</comment>
<feature type="transmembrane region" description="Helical" evidence="12">
    <location>
        <begin position="780"/>
        <end position="802"/>
    </location>
</feature>
<comment type="similarity">
    <text evidence="2">Belongs to the amino acid-polyamine-organocation (APC) superfamily. L-type amino acid transporter (LAT) (TC 2.A.3.8) family.</text>
</comment>
<evidence type="ECO:0000256" key="9">
    <source>
        <dbReference type="ARBA" id="ARBA00022989"/>
    </source>
</evidence>
<sequence>MLACTEMITMCLQSAKREHLRKQKELDHNQNQAISLFHDIFRRADKNDDGKLSLEEFQSYFTDGILTDEQMQELYFSIDRQKTDNLDIDKLSVENTTDPRADLTQAMWKVLNKSSSPEYFSPHLGEYVNVLSALEKLNVAILKAMDKTKEEYQGSSVLGQFVTRFLLRETTTQLQSLQSSLDCAMEAVHDQGCTGKRIVKKPQDLAIQRVAKRPGRRIQKNMCLSPTDPYSGMLTTGVSVEPDNPWGSQINQLEHLIDKLECESPHLEPLKEDTLAGTYKSNILLVQRQMSVKERDVEQFQQALKIYTDATSSQLNSLHYLQSSISKTFQRCIIDSLEEPEMVSTMLLPAAGADPDQDGLLVEQPASPSTPMVPAPIATSPTDGSPAKAEKIKLKRSITLFNGVGMIIGTIIGSGIFVTPTGVIKETGSAGLSLIIWSACGVISTMGALCYAELGTTIAKSGGDYTYILEVYGELAAFLKLWVEMLIIRPSSQYVVSLVFATYLLKPLYPNCSVPDSAAKLIACLCLTSLTFVNCISVRAATKVQDLFTASKLFALIIIILFGFIQISTGDVPYLTPEKAFEGSKLGVDNIVLALYSGLFAFGGWNYLNYVTEEMINPERNLPLAIIISMPIVTVVYVLTNLAYFTTISPQVMVESEAVAVSFGEYHLGVMSWLIPVFVGVSAKKCWEDAKFYMIGGLFYAGAREGQLPAALGLVHTDLFTPVPSLIFTCLLSMLYTISQDIFSVINLFSFFTWLCVGMAIAGLIWLRFTKPNLRRPIKVYLFIPVTFVLGCVFMIVVSFWAAPFECLVGSSIILTGIPAYLLGYKWKKPHVIKKMLGNCETHWTLPIKAYFSTKYLAFPPKVISRTRGICVGWKIFLDFAQDKAKVPSNNNHLCEHRQPLLVTSGADITQDIQLNAYWLRTNKQETPPA</sequence>
<evidence type="ECO:0000256" key="11">
    <source>
        <dbReference type="SAM" id="MobiDB-lite"/>
    </source>
</evidence>
<dbReference type="GO" id="GO:0015179">
    <property type="term" value="F:L-amino acid transmembrane transporter activity"/>
    <property type="evidence" value="ECO:0007669"/>
    <property type="project" value="TreeGrafter"/>
</dbReference>
<protein>
    <recommendedName>
        <fullName evidence="13">EF-hand domain-containing protein</fullName>
    </recommendedName>
</protein>
<gene>
    <name evidence="14" type="ORF">F2P81_011733</name>
</gene>
<dbReference type="GO" id="GO:0015175">
    <property type="term" value="F:neutral L-amino acid transmembrane transporter activity"/>
    <property type="evidence" value="ECO:0007669"/>
    <property type="project" value="TreeGrafter"/>
</dbReference>
<feature type="region of interest" description="Disordered" evidence="11">
    <location>
        <begin position="363"/>
        <end position="387"/>
    </location>
</feature>
<dbReference type="InterPro" id="IPR011992">
    <property type="entry name" value="EF-hand-dom_pair"/>
</dbReference>
<evidence type="ECO:0000256" key="1">
    <source>
        <dbReference type="ARBA" id="ARBA00004651"/>
    </source>
</evidence>
<comment type="caution">
    <text evidence="14">The sequence shown here is derived from an EMBL/GenBank/DDBJ whole genome shotgun (WGS) entry which is preliminary data.</text>
</comment>
<feature type="transmembrane region" description="Helical" evidence="12">
    <location>
        <begin position="553"/>
        <end position="570"/>
    </location>
</feature>
<dbReference type="Pfam" id="PF13520">
    <property type="entry name" value="AA_permease_2"/>
    <property type="match status" value="1"/>
</dbReference>
<dbReference type="InterPro" id="IPR018247">
    <property type="entry name" value="EF_Hand_1_Ca_BS"/>
</dbReference>
<dbReference type="InterPro" id="IPR002048">
    <property type="entry name" value="EF_hand_dom"/>
</dbReference>
<evidence type="ECO:0000259" key="13">
    <source>
        <dbReference type="PROSITE" id="PS50222"/>
    </source>
</evidence>
<dbReference type="InterPro" id="IPR050598">
    <property type="entry name" value="AminoAcid_Transporter"/>
</dbReference>
<evidence type="ECO:0000256" key="5">
    <source>
        <dbReference type="ARBA" id="ARBA00022692"/>
    </source>
</evidence>
<evidence type="ECO:0000256" key="12">
    <source>
        <dbReference type="SAM" id="Phobius"/>
    </source>
</evidence>
<proteinExistence type="inferred from homology"/>
<dbReference type="PANTHER" id="PTHR11785:SF519">
    <property type="entry name" value="LARGE NEUTRAL AMINO ACIDS TRANSPORTER SMALL SUBUNIT 1"/>
    <property type="match status" value="1"/>
</dbReference>
<evidence type="ECO:0000256" key="10">
    <source>
        <dbReference type="ARBA" id="ARBA00023136"/>
    </source>
</evidence>
<evidence type="ECO:0000256" key="8">
    <source>
        <dbReference type="ARBA" id="ARBA00022970"/>
    </source>
</evidence>
<keyword evidence="8" id="KW-0029">Amino-acid transport</keyword>
<evidence type="ECO:0000256" key="2">
    <source>
        <dbReference type="ARBA" id="ARBA00007040"/>
    </source>
</evidence>
<keyword evidence="7" id="KW-0106">Calcium</keyword>
<feature type="transmembrane region" description="Helical" evidence="12">
    <location>
        <begin position="742"/>
        <end position="768"/>
    </location>
</feature>
<evidence type="ECO:0000313" key="14">
    <source>
        <dbReference type="EMBL" id="KAF0036421.1"/>
    </source>
</evidence>
<name>A0A6A4SZK4_SCOMX</name>
<evidence type="ECO:0000256" key="6">
    <source>
        <dbReference type="ARBA" id="ARBA00022723"/>
    </source>
</evidence>
<dbReference type="SUPFAM" id="SSF47473">
    <property type="entry name" value="EF-hand"/>
    <property type="match status" value="1"/>
</dbReference>
<keyword evidence="3" id="KW-0813">Transport</keyword>
<dbReference type="GO" id="GO:0005886">
    <property type="term" value="C:plasma membrane"/>
    <property type="evidence" value="ECO:0007669"/>
    <property type="project" value="UniProtKB-SubCell"/>
</dbReference>
<dbReference type="InterPro" id="IPR002293">
    <property type="entry name" value="AA/rel_permease1"/>
</dbReference>
<organism evidence="14 15">
    <name type="scientific">Scophthalmus maximus</name>
    <name type="common">Turbot</name>
    <name type="synonym">Psetta maxima</name>
    <dbReference type="NCBI Taxonomy" id="52904"/>
    <lineage>
        <taxon>Eukaryota</taxon>
        <taxon>Metazoa</taxon>
        <taxon>Chordata</taxon>
        <taxon>Craniata</taxon>
        <taxon>Vertebrata</taxon>
        <taxon>Euteleostomi</taxon>
        <taxon>Actinopterygii</taxon>
        <taxon>Neopterygii</taxon>
        <taxon>Teleostei</taxon>
        <taxon>Neoteleostei</taxon>
        <taxon>Acanthomorphata</taxon>
        <taxon>Carangaria</taxon>
        <taxon>Pleuronectiformes</taxon>
        <taxon>Pleuronectoidei</taxon>
        <taxon>Scophthalmidae</taxon>
        <taxon>Scophthalmus</taxon>
    </lineage>
</organism>
<accession>A0A6A4SZK4</accession>
<evidence type="ECO:0000256" key="3">
    <source>
        <dbReference type="ARBA" id="ARBA00022448"/>
    </source>
</evidence>
<feature type="transmembrane region" description="Helical" evidence="12">
    <location>
        <begin position="622"/>
        <end position="646"/>
    </location>
</feature>
<dbReference type="PANTHER" id="PTHR11785">
    <property type="entry name" value="AMINO ACID TRANSPORTER"/>
    <property type="match status" value="1"/>
</dbReference>
<keyword evidence="4" id="KW-1003">Cell membrane</keyword>
<keyword evidence="6" id="KW-0479">Metal-binding</keyword>
<feature type="transmembrane region" description="Helical" evidence="12">
    <location>
        <begin position="808"/>
        <end position="827"/>
    </location>
</feature>
<dbReference type="GO" id="GO:0005509">
    <property type="term" value="F:calcium ion binding"/>
    <property type="evidence" value="ECO:0007669"/>
    <property type="project" value="InterPro"/>
</dbReference>
<dbReference type="PROSITE" id="PS00018">
    <property type="entry name" value="EF_HAND_1"/>
    <property type="match status" value="1"/>
</dbReference>
<keyword evidence="5 12" id="KW-0812">Transmembrane</keyword>
<feature type="transmembrane region" description="Helical" evidence="12">
    <location>
        <begin position="666"/>
        <end position="687"/>
    </location>
</feature>
<feature type="domain" description="EF-hand" evidence="13">
    <location>
        <begin position="32"/>
        <end position="67"/>
    </location>
</feature>
<evidence type="ECO:0000313" key="15">
    <source>
        <dbReference type="Proteomes" id="UP000438429"/>
    </source>
</evidence>
<dbReference type="EMBL" id="VEVO01000010">
    <property type="protein sequence ID" value="KAF0036421.1"/>
    <property type="molecule type" value="Genomic_DNA"/>
</dbReference>
<keyword evidence="9 12" id="KW-1133">Transmembrane helix</keyword>
<dbReference type="Gene3D" id="1.20.1740.10">
    <property type="entry name" value="Amino acid/polyamine transporter I"/>
    <property type="match status" value="1"/>
</dbReference>
<evidence type="ECO:0000256" key="4">
    <source>
        <dbReference type="ARBA" id="ARBA00022475"/>
    </source>
</evidence>
<reference evidence="14 15" key="1">
    <citation type="submission" date="2019-06" db="EMBL/GenBank/DDBJ databases">
        <title>Draft genomes of female and male turbot (Scophthalmus maximus).</title>
        <authorList>
            <person name="Xu H."/>
            <person name="Xu X.-W."/>
            <person name="Shao C."/>
            <person name="Chen S."/>
        </authorList>
    </citation>
    <scope>NUCLEOTIDE SEQUENCE [LARGE SCALE GENOMIC DNA]</scope>
    <source>
        <strain evidence="14">Ysfricsl-2016a</strain>
        <tissue evidence="14">Blood</tissue>
    </source>
</reference>
<dbReference type="AlphaFoldDB" id="A0A6A4SZK4"/>
<feature type="transmembrane region" description="Helical" evidence="12">
    <location>
        <begin position="430"/>
        <end position="452"/>
    </location>
</feature>
<feature type="transmembrane region" description="Helical" evidence="12">
    <location>
        <begin position="398"/>
        <end position="418"/>
    </location>
</feature>
<dbReference type="Proteomes" id="UP000438429">
    <property type="component" value="Unassembled WGS sequence"/>
</dbReference>
<feature type="transmembrane region" description="Helical" evidence="12">
    <location>
        <begin position="708"/>
        <end position="736"/>
    </location>
</feature>